<protein>
    <recommendedName>
        <fullName evidence="2">Zinc-binding protein</fullName>
    </recommendedName>
</protein>
<gene>
    <name evidence="1" type="ORF">ENS59_10790</name>
</gene>
<comment type="caution">
    <text evidence="1">The sequence shown here is derived from an EMBL/GenBank/DDBJ whole genome shotgun (WGS) entry which is preliminary data.</text>
</comment>
<name>A0A7C3I500_9SPIR</name>
<dbReference type="InterPro" id="IPR014958">
    <property type="entry name" value="DGC"/>
</dbReference>
<reference evidence="1" key="1">
    <citation type="journal article" date="2020" name="mSystems">
        <title>Genome- and Community-Level Interaction Insights into Carbon Utilization and Element Cycling Functions of Hydrothermarchaeota in Hydrothermal Sediment.</title>
        <authorList>
            <person name="Zhou Z."/>
            <person name="Liu Y."/>
            <person name="Xu W."/>
            <person name="Pan J."/>
            <person name="Luo Z.H."/>
            <person name="Li M."/>
        </authorList>
    </citation>
    <scope>NUCLEOTIDE SEQUENCE [LARGE SCALE GENOMIC DNA]</scope>
    <source>
        <strain evidence="1">SpSt-503</strain>
    </source>
</reference>
<accession>A0A7C3I500</accession>
<proteinExistence type="predicted"/>
<dbReference type="Pfam" id="PF08859">
    <property type="entry name" value="DGC"/>
    <property type="match status" value="1"/>
</dbReference>
<sequence length="131" mass="13742">MAGCCCGGDEKVTLIYACSGAANTGLLADQVMRSLNRNKVGASTCLAAMGADLSGFIQSARSATQNIVLDGCKVSCGAKIFEKNGIPYEHYIMTDFGVEKGKTPITGDLIENISTQIAEKVSAESVRIELN</sequence>
<evidence type="ECO:0008006" key="2">
    <source>
        <dbReference type="Google" id="ProtNLM"/>
    </source>
</evidence>
<organism evidence="1">
    <name type="scientific">Gracilinema caldarium</name>
    <dbReference type="NCBI Taxonomy" id="215591"/>
    <lineage>
        <taxon>Bacteria</taxon>
        <taxon>Pseudomonadati</taxon>
        <taxon>Spirochaetota</taxon>
        <taxon>Spirochaetia</taxon>
        <taxon>Spirochaetales</taxon>
        <taxon>Breznakiellaceae</taxon>
        <taxon>Gracilinema</taxon>
    </lineage>
</organism>
<dbReference type="AlphaFoldDB" id="A0A7C3I500"/>
<dbReference type="EMBL" id="DSVL01000330">
    <property type="protein sequence ID" value="HFH29978.1"/>
    <property type="molecule type" value="Genomic_DNA"/>
</dbReference>
<evidence type="ECO:0000313" key="1">
    <source>
        <dbReference type="EMBL" id="HFH29978.1"/>
    </source>
</evidence>